<feature type="signal peptide" evidence="1">
    <location>
        <begin position="1"/>
        <end position="27"/>
    </location>
</feature>
<dbReference type="STRING" id="662367.SAMN05216167_101440"/>
<organism evidence="2 3">
    <name type="scientific">Spirosoma endophyticum</name>
    <dbReference type="NCBI Taxonomy" id="662367"/>
    <lineage>
        <taxon>Bacteria</taxon>
        <taxon>Pseudomonadati</taxon>
        <taxon>Bacteroidota</taxon>
        <taxon>Cytophagia</taxon>
        <taxon>Cytophagales</taxon>
        <taxon>Cytophagaceae</taxon>
        <taxon>Spirosoma</taxon>
    </lineage>
</organism>
<feature type="chain" id="PRO_5011440942" description="LTXXQ motif family protein" evidence="1">
    <location>
        <begin position="28"/>
        <end position="151"/>
    </location>
</feature>
<evidence type="ECO:0000313" key="2">
    <source>
        <dbReference type="EMBL" id="SFC09482.1"/>
    </source>
</evidence>
<name>A0A1I1GDW2_9BACT</name>
<sequence length="151" mass="17666">MVNFTTMRYVWIGWLVSLFLMTQVANAQNELNGRQKIESAKIGLITNRLNLTPDQAPQFWAVYNEYNAKKQELNRRVRQLNNEPSRSNLNNNQLLDGLREVNATKQKIADLDEEYMSRFLKVISPAQLAELYKTEQMFNNMLLKRLNNQGN</sequence>
<evidence type="ECO:0000313" key="3">
    <source>
        <dbReference type="Proteomes" id="UP000198598"/>
    </source>
</evidence>
<dbReference type="AlphaFoldDB" id="A0A1I1GDW2"/>
<dbReference type="RefSeq" id="WP_093822809.1">
    <property type="nucleotide sequence ID" value="NZ_FOLQ01000001.1"/>
</dbReference>
<dbReference type="EMBL" id="FOLQ01000001">
    <property type="protein sequence ID" value="SFC09482.1"/>
    <property type="molecule type" value="Genomic_DNA"/>
</dbReference>
<gene>
    <name evidence="2" type="ORF">SAMN05216167_101440</name>
</gene>
<dbReference type="Gene3D" id="1.20.120.1490">
    <property type="match status" value="1"/>
</dbReference>
<proteinExistence type="predicted"/>
<dbReference type="OrthoDB" id="675330at2"/>
<evidence type="ECO:0008006" key="4">
    <source>
        <dbReference type="Google" id="ProtNLM"/>
    </source>
</evidence>
<protein>
    <recommendedName>
        <fullName evidence="4">LTXXQ motif family protein</fullName>
    </recommendedName>
</protein>
<accession>A0A1I1GDW2</accession>
<evidence type="ECO:0000256" key="1">
    <source>
        <dbReference type="SAM" id="SignalP"/>
    </source>
</evidence>
<dbReference type="Proteomes" id="UP000198598">
    <property type="component" value="Unassembled WGS sequence"/>
</dbReference>
<reference evidence="2 3" key="1">
    <citation type="submission" date="2016-10" db="EMBL/GenBank/DDBJ databases">
        <authorList>
            <person name="de Groot N.N."/>
        </authorList>
    </citation>
    <scope>NUCLEOTIDE SEQUENCE [LARGE SCALE GENOMIC DNA]</scope>
    <source>
        <strain evidence="2 3">DSM 26130</strain>
    </source>
</reference>
<keyword evidence="3" id="KW-1185">Reference proteome</keyword>
<keyword evidence="1" id="KW-0732">Signal</keyword>